<protein>
    <recommendedName>
        <fullName evidence="2">Cell wall-binding protein</fullName>
    </recommendedName>
</protein>
<dbReference type="EMBL" id="LR215729">
    <property type="protein sequence ID" value="VEV96647.1"/>
    <property type="molecule type" value="Genomic_DNA"/>
</dbReference>
<dbReference type="AlphaFoldDB" id="A0A653E1U8"/>
<gene>
    <name evidence="1" type="ORF">PMYSY11_1600</name>
</gene>
<accession>A0A653E1U8</accession>
<evidence type="ECO:0008006" key="2">
    <source>
        <dbReference type="Google" id="ProtNLM"/>
    </source>
</evidence>
<name>A0A653E1U8_9PSED</name>
<evidence type="ECO:0000313" key="1">
    <source>
        <dbReference type="EMBL" id="VEV96647.1"/>
    </source>
</evidence>
<sequence>MEVIRNSFQAGLITVAALLAGCGGGAPSVEDAQAALMADINDSMAAAKSMGLKINLTDMIKVKDVKNCEESRDDVFQCSVEATAKMFGVEKTSVSTISFTKNSEGEWRAVQ</sequence>
<proteinExistence type="predicted"/>
<organism evidence="1">
    <name type="scientific">Pseudomonas marincola</name>
    <dbReference type="NCBI Taxonomy" id="437900"/>
    <lineage>
        <taxon>Bacteria</taxon>
        <taxon>Pseudomonadati</taxon>
        <taxon>Pseudomonadota</taxon>
        <taxon>Gammaproteobacteria</taxon>
        <taxon>Pseudomonadales</taxon>
        <taxon>Pseudomonadaceae</taxon>
        <taxon>Pseudomonas</taxon>
    </lineage>
</organism>
<dbReference type="RefSeq" id="WP_150547978.1">
    <property type="nucleotide sequence ID" value="NZ_LR215729.2"/>
</dbReference>
<dbReference type="PROSITE" id="PS51257">
    <property type="entry name" value="PROKAR_LIPOPROTEIN"/>
    <property type="match status" value="1"/>
</dbReference>
<reference evidence="1" key="1">
    <citation type="submission" date="2019-02" db="EMBL/GenBank/DDBJ databases">
        <authorList>
            <consortium name="Genoscope - CEA"/>
            <person name="William W."/>
        </authorList>
    </citation>
    <scope>NUCLEOTIDE SEQUENCE [LARGE SCALE GENOMIC DNA]</scope>
    <source>
        <strain evidence="1">YSy11</strain>
    </source>
</reference>